<name>A0A2T4BW60_TRILO</name>
<gene>
    <name evidence="3" type="ORF">M440DRAFT_1064700</name>
</gene>
<keyword evidence="2" id="KW-1133">Transmembrane helix</keyword>
<keyword evidence="2" id="KW-0472">Membrane</keyword>
<accession>A0A2T4BW60</accession>
<evidence type="ECO:0000256" key="2">
    <source>
        <dbReference type="SAM" id="Phobius"/>
    </source>
</evidence>
<feature type="compositionally biased region" description="Polar residues" evidence="1">
    <location>
        <begin position="64"/>
        <end position="74"/>
    </location>
</feature>
<evidence type="ECO:0000313" key="4">
    <source>
        <dbReference type="Proteomes" id="UP000240760"/>
    </source>
</evidence>
<dbReference type="OrthoDB" id="10624905at2759"/>
<proteinExistence type="predicted"/>
<keyword evidence="2" id="KW-0812">Transmembrane</keyword>
<feature type="compositionally biased region" description="Basic residues" evidence="1">
    <location>
        <begin position="1"/>
        <end position="12"/>
    </location>
</feature>
<sequence length="140" mass="15987">MQTRRAKARRASSRLLPTSTSHRQQQHHHQRHQSVPAPSPARATDEQKRRTYKEAHNAPPPTNSHPGRNATTSRWSCLAPLPSAQWWRGRLQQRAGRGILARAVATLHLGSSSVCLSFFFLPFRLLFSVARERLFALYPY</sequence>
<evidence type="ECO:0000256" key="1">
    <source>
        <dbReference type="SAM" id="MobiDB-lite"/>
    </source>
</evidence>
<reference evidence="3 4" key="1">
    <citation type="submission" date="2016-07" db="EMBL/GenBank/DDBJ databases">
        <title>Multiple horizontal gene transfer events from other fungi enriched the ability of initially mycotrophic Trichoderma (Ascomycota) to feed on dead plant biomass.</title>
        <authorList>
            <consortium name="DOE Joint Genome Institute"/>
            <person name="Aerts A."/>
            <person name="Atanasova L."/>
            <person name="Chenthamara K."/>
            <person name="Zhang J."/>
            <person name="Grujic M."/>
            <person name="Henrissat B."/>
            <person name="Kuo A."/>
            <person name="Salamov A."/>
            <person name="Lipzen A."/>
            <person name="Labutti K."/>
            <person name="Barry K."/>
            <person name="Miao Y."/>
            <person name="Rahimi M.J."/>
            <person name="Shen Q."/>
            <person name="Grigoriev I.V."/>
            <person name="Kubicek C.P."/>
            <person name="Druzhinina I.S."/>
        </authorList>
    </citation>
    <scope>NUCLEOTIDE SEQUENCE [LARGE SCALE GENOMIC DNA]</scope>
    <source>
        <strain evidence="3 4">ATCC 18648</strain>
    </source>
</reference>
<feature type="region of interest" description="Disordered" evidence="1">
    <location>
        <begin position="1"/>
        <end position="74"/>
    </location>
</feature>
<dbReference type="Proteomes" id="UP000240760">
    <property type="component" value="Unassembled WGS sequence"/>
</dbReference>
<feature type="compositionally biased region" description="Basic and acidic residues" evidence="1">
    <location>
        <begin position="43"/>
        <end position="56"/>
    </location>
</feature>
<dbReference type="EMBL" id="KZ679138">
    <property type="protein sequence ID" value="PTB73530.1"/>
    <property type="molecule type" value="Genomic_DNA"/>
</dbReference>
<evidence type="ECO:0000313" key="3">
    <source>
        <dbReference type="EMBL" id="PTB73530.1"/>
    </source>
</evidence>
<feature type="transmembrane region" description="Helical" evidence="2">
    <location>
        <begin position="99"/>
        <end position="121"/>
    </location>
</feature>
<protein>
    <submittedName>
        <fullName evidence="3">Uncharacterized protein</fullName>
    </submittedName>
</protein>
<keyword evidence="4" id="KW-1185">Reference proteome</keyword>
<organism evidence="3 4">
    <name type="scientific">Trichoderma longibrachiatum ATCC 18648</name>
    <dbReference type="NCBI Taxonomy" id="983965"/>
    <lineage>
        <taxon>Eukaryota</taxon>
        <taxon>Fungi</taxon>
        <taxon>Dikarya</taxon>
        <taxon>Ascomycota</taxon>
        <taxon>Pezizomycotina</taxon>
        <taxon>Sordariomycetes</taxon>
        <taxon>Hypocreomycetidae</taxon>
        <taxon>Hypocreales</taxon>
        <taxon>Hypocreaceae</taxon>
        <taxon>Trichoderma</taxon>
    </lineage>
</organism>
<dbReference type="AlphaFoldDB" id="A0A2T4BW60"/>